<proteinExistence type="inferred from homology"/>
<comment type="similarity">
    <text evidence="2">Belongs to the alkaline ceramidase family.</text>
</comment>
<dbReference type="PANTHER" id="PTHR46187:SF1">
    <property type="entry name" value="ALKALINE PHYTOCERAMIDASE"/>
    <property type="match status" value="1"/>
</dbReference>
<feature type="binding site" evidence="8">
    <location>
        <position position="226"/>
    </location>
    <ligand>
        <name>Zn(2+)</name>
        <dbReference type="ChEBI" id="CHEBI:29105"/>
        <note>catalytic</note>
    </ligand>
</feature>
<keyword evidence="5 9" id="KW-1133">Transmembrane helix</keyword>
<dbReference type="STRING" id="576137.A0A1L7X8Y2"/>
<keyword evidence="4" id="KW-0378">Hydrolase</keyword>
<dbReference type="GO" id="GO:0005789">
    <property type="term" value="C:endoplasmic reticulum membrane"/>
    <property type="evidence" value="ECO:0007669"/>
    <property type="project" value="TreeGrafter"/>
</dbReference>
<dbReference type="EMBL" id="FJOG01000018">
    <property type="protein sequence ID" value="CZR61495.1"/>
    <property type="molecule type" value="Genomic_DNA"/>
</dbReference>
<keyword evidence="7" id="KW-0106">Calcium</keyword>
<evidence type="ECO:0000256" key="7">
    <source>
        <dbReference type="PIRSR" id="PIRSR608901-1"/>
    </source>
</evidence>
<dbReference type="GO" id="GO:0046872">
    <property type="term" value="F:metal ion binding"/>
    <property type="evidence" value="ECO:0007669"/>
    <property type="project" value="UniProtKB-KW"/>
</dbReference>
<feature type="transmembrane region" description="Helical" evidence="9">
    <location>
        <begin position="123"/>
        <end position="142"/>
    </location>
</feature>
<dbReference type="InterPro" id="IPR008901">
    <property type="entry name" value="ACER"/>
</dbReference>
<dbReference type="OrthoDB" id="187171at2759"/>
<feature type="binding site" evidence="7">
    <location>
        <position position="37"/>
    </location>
    <ligand>
        <name>Ca(2+)</name>
        <dbReference type="ChEBI" id="CHEBI:29108"/>
    </ligand>
</feature>
<gene>
    <name evidence="10" type="ORF">PAC_11392</name>
</gene>
<feature type="transmembrane region" description="Helical" evidence="9">
    <location>
        <begin position="227"/>
        <end position="247"/>
    </location>
</feature>
<comment type="subcellular location">
    <subcellularLocation>
        <location evidence="1">Membrane</location>
        <topology evidence="1">Multi-pass membrane protein</topology>
    </subcellularLocation>
</comment>
<evidence type="ECO:0000256" key="5">
    <source>
        <dbReference type="ARBA" id="ARBA00022989"/>
    </source>
</evidence>
<keyword evidence="6 9" id="KW-0472">Membrane</keyword>
<feature type="transmembrane region" description="Helical" evidence="9">
    <location>
        <begin position="148"/>
        <end position="167"/>
    </location>
</feature>
<evidence type="ECO:0000313" key="10">
    <source>
        <dbReference type="EMBL" id="CZR61495.1"/>
    </source>
</evidence>
<protein>
    <submittedName>
        <fullName evidence="10">Related to YPC1-alkaline ceramidase</fullName>
    </submittedName>
</protein>
<keyword evidence="3 9" id="KW-0812">Transmembrane</keyword>
<reference evidence="10 11" key="1">
    <citation type="submission" date="2016-03" db="EMBL/GenBank/DDBJ databases">
        <authorList>
            <person name="Ploux O."/>
        </authorList>
    </citation>
    <scope>NUCLEOTIDE SEQUENCE [LARGE SCALE GENOMIC DNA]</scope>
    <source>
        <strain evidence="10 11">UAMH 11012</strain>
    </source>
</reference>
<comment type="cofactor">
    <cofactor evidence="8">
        <name>Zn(2+)</name>
        <dbReference type="ChEBI" id="CHEBI:29105"/>
    </cofactor>
</comment>
<evidence type="ECO:0000256" key="4">
    <source>
        <dbReference type="ARBA" id="ARBA00022801"/>
    </source>
</evidence>
<feature type="binding site" evidence="8">
    <location>
        <position position="85"/>
    </location>
    <ligand>
        <name>Zn(2+)</name>
        <dbReference type="ChEBI" id="CHEBI:29105"/>
        <note>catalytic</note>
    </ligand>
</feature>
<feature type="transmembrane region" description="Helical" evidence="9">
    <location>
        <begin position="34"/>
        <end position="54"/>
    </location>
</feature>
<dbReference type="GO" id="GO:0046514">
    <property type="term" value="P:ceramide catabolic process"/>
    <property type="evidence" value="ECO:0007669"/>
    <property type="project" value="TreeGrafter"/>
</dbReference>
<evidence type="ECO:0000313" key="11">
    <source>
        <dbReference type="Proteomes" id="UP000184330"/>
    </source>
</evidence>
<sequence length="293" mass="33409">MGFLQWPYVEGSSAWGEMTSSTRFCELDFYLTSYVAEFINTATSLMYLHLGWVGIQNTRRHGRDKVIILCYALLASVGPGSMAYHTTIKYTGQMVDEFSMLYATSAILFAALSVTLGPESRTFLGYAVSCIAFATSILHYCLDYTPGFQIVFGLMVLTVFVACVRLVKLRVDDREVVRDMKRLALFGAVSFVGGYVLWNIDNEFCAELRNARDAVGMPLGFVLELHGWWHIFTGLAVYYYMVFIEYLRLYLGRQDKDAKSFNFVLIWRSVLDLPRLKVVQHNVERNQGRRKGT</sequence>
<keyword evidence="8" id="KW-0862">Zinc</keyword>
<name>A0A1L7X8Y2_9HELO</name>
<dbReference type="PANTHER" id="PTHR46187">
    <property type="entry name" value="ALKALINE CERAMIDASE 3"/>
    <property type="match status" value="1"/>
</dbReference>
<feature type="transmembrane region" description="Helical" evidence="9">
    <location>
        <begin position="66"/>
        <end position="86"/>
    </location>
</feature>
<evidence type="ECO:0000256" key="6">
    <source>
        <dbReference type="ARBA" id="ARBA00023136"/>
    </source>
</evidence>
<accession>A0A1L7X8Y2</accession>
<evidence type="ECO:0000256" key="3">
    <source>
        <dbReference type="ARBA" id="ARBA00022692"/>
    </source>
</evidence>
<feature type="transmembrane region" description="Helical" evidence="9">
    <location>
        <begin position="183"/>
        <end position="200"/>
    </location>
</feature>
<feature type="binding site" evidence="7">
    <location>
        <position position="26"/>
    </location>
    <ligand>
        <name>Ca(2+)</name>
        <dbReference type="ChEBI" id="CHEBI:29108"/>
    </ligand>
</feature>
<dbReference type="GO" id="GO:0046513">
    <property type="term" value="P:ceramide biosynthetic process"/>
    <property type="evidence" value="ECO:0007669"/>
    <property type="project" value="TreeGrafter"/>
</dbReference>
<keyword evidence="11" id="KW-1185">Reference proteome</keyword>
<feature type="binding site" evidence="8">
    <location>
        <position position="230"/>
    </location>
    <ligand>
        <name>Zn(2+)</name>
        <dbReference type="ChEBI" id="CHEBI:29105"/>
        <note>catalytic</note>
    </ligand>
</feature>
<dbReference type="Proteomes" id="UP000184330">
    <property type="component" value="Unassembled WGS sequence"/>
</dbReference>
<evidence type="ECO:0000256" key="9">
    <source>
        <dbReference type="SAM" id="Phobius"/>
    </source>
</evidence>
<organism evidence="10 11">
    <name type="scientific">Phialocephala subalpina</name>
    <dbReference type="NCBI Taxonomy" id="576137"/>
    <lineage>
        <taxon>Eukaryota</taxon>
        <taxon>Fungi</taxon>
        <taxon>Dikarya</taxon>
        <taxon>Ascomycota</taxon>
        <taxon>Pezizomycotina</taxon>
        <taxon>Leotiomycetes</taxon>
        <taxon>Helotiales</taxon>
        <taxon>Mollisiaceae</taxon>
        <taxon>Phialocephala</taxon>
        <taxon>Phialocephala fortinii species complex</taxon>
    </lineage>
</organism>
<evidence type="ECO:0000256" key="2">
    <source>
        <dbReference type="ARBA" id="ARBA00009780"/>
    </source>
</evidence>
<evidence type="ECO:0000256" key="1">
    <source>
        <dbReference type="ARBA" id="ARBA00004141"/>
    </source>
</evidence>
<keyword evidence="7" id="KW-0479">Metal-binding</keyword>
<dbReference type="GO" id="GO:0016811">
    <property type="term" value="F:hydrolase activity, acting on carbon-nitrogen (but not peptide) bonds, in linear amides"/>
    <property type="evidence" value="ECO:0007669"/>
    <property type="project" value="InterPro"/>
</dbReference>
<evidence type="ECO:0000256" key="8">
    <source>
        <dbReference type="PIRSR" id="PIRSR608901-2"/>
    </source>
</evidence>
<feature type="transmembrane region" description="Helical" evidence="9">
    <location>
        <begin position="98"/>
        <end position="116"/>
    </location>
</feature>
<dbReference type="AlphaFoldDB" id="A0A1L7X8Y2"/>
<dbReference type="Pfam" id="PF05875">
    <property type="entry name" value="Ceramidase"/>
    <property type="match status" value="1"/>
</dbReference>